<sequence>MDNENKTTQAAGWVTNLLTGWGIPGTIARILAGAIIGALCAAYALTGTGCTAAYTQSADGDISYTGTVVPLPPDLITDEK</sequence>
<reference evidence="1" key="2">
    <citation type="submission" date="2021-04" db="EMBL/GenBank/DDBJ databases">
        <authorList>
            <person name="Gilroy R."/>
        </authorList>
    </citation>
    <scope>NUCLEOTIDE SEQUENCE</scope>
    <source>
        <strain evidence="1">14975</strain>
    </source>
</reference>
<organism evidence="1 2">
    <name type="scientific">Candidatus Akkermansia intestinigallinarum</name>
    <dbReference type="NCBI Taxonomy" id="2838431"/>
    <lineage>
        <taxon>Bacteria</taxon>
        <taxon>Pseudomonadati</taxon>
        <taxon>Verrucomicrobiota</taxon>
        <taxon>Verrucomicrobiia</taxon>
        <taxon>Verrucomicrobiales</taxon>
        <taxon>Akkermansiaceae</taxon>
        <taxon>Akkermansia</taxon>
    </lineage>
</organism>
<dbReference type="AlphaFoldDB" id="A0A9D2AHX3"/>
<gene>
    <name evidence="1" type="ORF">H9862_08325</name>
</gene>
<dbReference type="Proteomes" id="UP000823964">
    <property type="component" value="Unassembled WGS sequence"/>
</dbReference>
<proteinExistence type="predicted"/>
<evidence type="ECO:0000313" key="1">
    <source>
        <dbReference type="EMBL" id="HIX20587.1"/>
    </source>
</evidence>
<accession>A0A9D2AHX3</accession>
<reference evidence="1" key="1">
    <citation type="journal article" date="2021" name="PeerJ">
        <title>Extensive microbial diversity within the chicken gut microbiome revealed by metagenomics and culture.</title>
        <authorList>
            <person name="Gilroy R."/>
            <person name="Ravi A."/>
            <person name="Getino M."/>
            <person name="Pursley I."/>
            <person name="Horton D.L."/>
            <person name="Alikhan N.F."/>
            <person name="Baker D."/>
            <person name="Gharbi K."/>
            <person name="Hall N."/>
            <person name="Watson M."/>
            <person name="Adriaenssens E.M."/>
            <person name="Foster-Nyarko E."/>
            <person name="Jarju S."/>
            <person name="Secka A."/>
            <person name="Antonio M."/>
            <person name="Oren A."/>
            <person name="Chaudhuri R.R."/>
            <person name="La Ragione R."/>
            <person name="Hildebrand F."/>
            <person name="Pallen M.J."/>
        </authorList>
    </citation>
    <scope>NUCLEOTIDE SEQUENCE</scope>
    <source>
        <strain evidence="1">14975</strain>
    </source>
</reference>
<protein>
    <submittedName>
        <fullName evidence="1">Uncharacterized protein</fullName>
    </submittedName>
</protein>
<name>A0A9D2AHX3_9BACT</name>
<comment type="caution">
    <text evidence="1">The sequence shown here is derived from an EMBL/GenBank/DDBJ whole genome shotgun (WGS) entry which is preliminary data.</text>
</comment>
<evidence type="ECO:0000313" key="2">
    <source>
        <dbReference type="Proteomes" id="UP000823964"/>
    </source>
</evidence>
<dbReference type="EMBL" id="DXFQ01000158">
    <property type="protein sequence ID" value="HIX20587.1"/>
    <property type="molecule type" value="Genomic_DNA"/>
</dbReference>